<evidence type="ECO:0000313" key="2">
    <source>
        <dbReference type="Proteomes" id="UP000824782"/>
    </source>
</evidence>
<keyword evidence="2" id="KW-1185">Reference proteome</keyword>
<organism evidence="1 2">
    <name type="scientific">Engystomops pustulosus</name>
    <name type="common">Tungara frog</name>
    <name type="synonym">Physalaemus pustulosus</name>
    <dbReference type="NCBI Taxonomy" id="76066"/>
    <lineage>
        <taxon>Eukaryota</taxon>
        <taxon>Metazoa</taxon>
        <taxon>Chordata</taxon>
        <taxon>Craniata</taxon>
        <taxon>Vertebrata</taxon>
        <taxon>Euteleostomi</taxon>
        <taxon>Amphibia</taxon>
        <taxon>Batrachia</taxon>
        <taxon>Anura</taxon>
        <taxon>Neobatrachia</taxon>
        <taxon>Hyloidea</taxon>
        <taxon>Leptodactylidae</taxon>
        <taxon>Leiuperinae</taxon>
        <taxon>Engystomops</taxon>
    </lineage>
</organism>
<reference evidence="1" key="1">
    <citation type="thesis" date="2020" institute="ProQuest LLC" country="789 East Eisenhower Parkway, Ann Arbor, MI, USA">
        <title>Comparative Genomics and Chromosome Evolution.</title>
        <authorList>
            <person name="Mudd A.B."/>
        </authorList>
    </citation>
    <scope>NUCLEOTIDE SEQUENCE</scope>
    <source>
        <strain evidence="1">237g6f4</strain>
        <tissue evidence="1">Blood</tissue>
    </source>
</reference>
<dbReference type="AlphaFoldDB" id="A0AAV6YLF6"/>
<name>A0AAV6YLF6_ENGPU</name>
<sequence length="77" mass="9062">MRAPVFLENLSNLLAECLMTLREGLDCRYVTKFVISSCFKYMYITLCHNIVYEILKRYISSNFVAVQGRYRSLDHCP</sequence>
<accession>A0AAV6YLF6</accession>
<proteinExistence type="predicted"/>
<dbReference type="EMBL" id="WNYA01089805">
    <property type="protein sequence ID" value="KAG8534818.1"/>
    <property type="molecule type" value="Genomic_DNA"/>
</dbReference>
<protein>
    <submittedName>
        <fullName evidence="1">Uncharacterized protein</fullName>
    </submittedName>
</protein>
<dbReference type="Proteomes" id="UP000824782">
    <property type="component" value="Unassembled WGS sequence"/>
</dbReference>
<gene>
    <name evidence="1" type="ORF">GDO81_030221</name>
</gene>
<comment type="caution">
    <text evidence="1">The sequence shown here is derived from an EMBL/GenBank/DDBJ whole genome shotgun (WGS) entry which is preliminary data.</text>
</comment>
<evidence type="ECO:0000313" key="1">
    <source>
        <dbReference type="EMBL" id="KAG8534818.1"/>
    </source>
</evidence>